<evidence type="ECO:0000313" key="4">
    <source>
        <dbReference type="Proteomes" id="UP001152320"/>
    </source>
</evidence>
<keyword evidence="1" id="KW-0732">Signal</keyword>
<sequence>MDNATLWTTYTIIIISCFVQGHSTACSDYSSEVTGVLGENVSVSCTFQRYCEHLFWRNESSQLYIAHIGSTQTTAVKSYVDVRGDTSVLYIRQSTFDDAGFYKCFCFVSGIPTGDDICYDLQLICQIKVNVNGELMIFKGSLPSRFSLHVVNVTENDKVIIDCPDGTHLQRKCTDGTDQQSFQFTVTSSYHNCQLSCITPTSSRELASRCHDISMKLQVSSNGMSTAHPGFLLTSGESKRITVLAMSFLVLTCTILV</sequence>
<feature type="chain" id="PRO_5040376976" description="Ig-like domain-containing protein" evidence="1">
    <location>
        <begin position="22"/>
        <end position="257"/>
    </location>
</feature>
<dbReference type="InterPro" id="IPR036179">
    <property type="entry name" value="Ig-like_dom_sf"/>
</dbReference>
<reference evidence="3" key="1">
    <citation type="submission" date="2021-10" db="EMBL/GenBank/DDBJ databases">
        <title>Tropical sea cucumber genome reveals ecological adaptation and Cuvierian tubules defense mechanism.</title>
        <authorList>
            <person name="Chen T."/>
        </authorList>
    </citation>
    <scope>NUCLEOTIDE SEQUENCE</scope>
    <source>
        <strain evidence="3">Nanhai2018</strain>
        <tissue evidence="3">Muscle</tissue>
    </source>
</reference>
<dbReference type="SUPFAM" id="SSF48726">
    <property type="entry name" value="Immunoglobulin"/>
    <property type="match status" value="1"/>
</dbReference>
<dbReference type="AlphaFoldDB" id="A0A9Q1BRU3"/>
<dbReference type="InterPro" id="IPR013783">
    <property type="entry name" value="Ig-like_fold"/>
</dbReference>
<name>A0A9Q1BRU3_HOLLE</name>
<evidence type="ECO:0000256" key="1">
    <source>
        <dbReference type="SAM" id="SignalP"/>
    </source>
</evidence>
<protein>
    <recommendedName>
        <fullName evidence="2">Ig-like domain-containing protein</fullName>
    </recommendedName>
</protein>
<dbReference type="PROSITE" id="PS50835">
    <property type="entry name" value="IG_LIKE"/>
    <property type="match status" value="1"/>
</dbReference>
<accession>A0A9Q1BRU3</accession>
<dbReference type="Gene3D" id="2.60.40.10">
    <property type="entry name" value="Immunoglobulins"/>
    <property type="match status" value="1"/>
</dbReference>
<dbReference type="SMART" id="SM00409">
    <property type="entry name" value="IG"/>
    <property type="match status" value="1"/>
</dbReference>
<dbReference type="Proteomes" id="UP001152320">
    <property type="component" value="Chromosome 12"/>
</dbReference>
<feature type="signal peptide" evidence="1">
    <location>
        <begin position="1"/>
        <end position="21"/>
    </location>
</feature>
<dbReference type="EMBL" id="JAIZAY010000012">
    <property type="protein sequence ID" value="KAJ8031490.1"/>
    <property type="molecule type" value="Genomic_DNA"/>
</dbReference>
<organism evidence="3 4">
    <name type="scientific">Holothuria leucospilota</name>
    <name type="common">Black long sea cucumber</name>
    <name type="synonym">Mertensiothuria leucospilota</name>
    <dbReference type="NCBI Taxonomy" id="206669"/>
    <lineage>
        <taxon>Eukaryota</taxon>
        <taxon>Metazoa</taxon>
        <taxon>Echinodermata</taxon>
        <taxon>Eleutherozoa</taxon>
        <taxon>Echinozoa</taxon>
        <taxon>Holothuroidea</taxon>
        <taxon>Aspidochirotacea</taxon>
        <taxon>Aspidochirotida</taxon>
        <taxon>Holothuriidae</taxon>
        <taxon>Holothuria</taxon>
    </lineage>
</organism>
<evidence type="ECO:0000259" key="2">
    <source>
        <dbReference type="PROSITE" id="PS50835"/>
    </source>
</evidence>
<evidence type="ECO:0000313" key="3">
    <source>
        <dbReference type="EMBL" id="KAJ8031490.1"/>
    </source>
</evidence>
<proteinExistence type="predicted"/>
<feature type="domain" description="Ig-like" evidence="2">
    <location>
        <begin position="38"/>
        <end position="104"/>
    </location>
</feature>
<dbReference type="InterPro" id="IPR007110">
    <property type="entry name" value="Ig-like_dom"/>
</dbReference>
<dbReference type="InterPro" id="IPR003599">
    <property type="entry name" value="Ig_sub"/>
</dbReference>
<gene>
    <name evidence="3" type="ORF">HOLleu_24696</name>
</gene>
<comment type="caution">
    <text evidence="3">The sequence shown here is derived from an EMBL/GenBank/DDBJ whole genome shotgun (WGS) entry which is preliminary data.</text>
</comment>
<keyword evidence="4" id="KW-1185">Reference proteome</keyword>